<evidence type="ECO:0000313" key="3">
    <source>
        <dbReference type="Proteomes" id="UP001322277"/>
    </source>
</evidence>
<gene>
    <name evidence="2" type="ORF">CDEST_10460</name>
</gene>
<proteinExistence type="predicted"/>
<dbReference type="EMBL" id="CP137310">
    <property type="protein sequence ID" value="WQF85446.1"/>
    <property type="molecule type" value="Genomic_DNA"/>
</dbReference>
<evidence type="ECO:0000313" key="2">
    <source>
        <dbReference type="EMBL" id="WQF85446.1"/>
    </source>
</evidence>
<dbReference type="RefSeq" id="XP_062782669.1">
    <property type="nucleotide sequence ID" value="XM_062926618.1"/>
</dbReference>
<keyword evidence="3" id="KW-1185">Reference proteome</keyword>
<name>A0AAX4IPJ3_9PEZI</name>
<protein>
    <submittedName>
        <fullName evidence="2">Uncharacterized protein</fullName>
    </submittedName>
</protein>
<dbReference type="KEGG" id="cdet:87946962"/>
<feature type="region of interest" description="Disordered" evidence="1">
    <location>
        <begin position="67"/>
        <end position="91"/>
    </location>
</feature>
<dbReference type="GeneID" id="87946962"/>
<sequence length="91" mass="9834">MSAEPVDRSIASHFVISKAGRGPTCRDLVSLQPDKNSLNSVRLHANGPLATRIIEPMGRDSRTLYPGWPGNCPETQRPPVGRRLAAGEQSS</sequence>
<reference evidence="3" key="1">
    <citation type="journal article" date="2023" name="bioRxiv">
        <title>Complete genome of the Medicago anthracnose fungus, Colletotrichum destructivum, reveals a mini-chromosome-like region within a core chromosome.</title>
        <authorList>
            <person name="Lapalu N."/>
            <person name="Simon A."/>
            <person name="Lu A."/>
            <person name="Plaumann P.-L."/>
            <person name="Amselem J."/>
            <person name="Pigne S."/>
            <person name="Auger A."/>
            <person name="Koch C."/>
            <person name="Dallery J.-F."/>
            <person name="O'Connell R.J."/>
        </authorList>
    </citation>
    <scope>NUCLEOTIDE SEQUENCE [LARGE SCALE GENOMIC DNA]</scope>
    <source>
        <strain evidence="3">CBS 520.97</strain>
    </source>
</reference>
<evidence type="ECO:0000256" key="1">
    <source>
        <dbReference type="SAM" id="MobiDB-lite"/>
    </source>
</evidence>
<dbReference type="AlphaFoldDB" id="A0AAX4IPJ3"/>
<dbReference type="Proteomes" id="UP001322277">
    <property type="component" value="Chromosome 6"/>
</dbReference>
<organism evidence="2 3">
    <name type="scientific">Colletotrichum destructivum</name>
    <dbReference type="NCBI Taxonomy" id="34406"/>
    <lineage>
        <taxon>Eukaryota</taxon>
        <taxon>Fungi</taxon>
        <taxon>Dikarya</taxon>
        <taxon>Ascomycota</taxon>
        <taxon>Pezizomycotina</taxon>
        <taxon>Sordariomycetes</taxon>
        <taxon>Hypocreomycetidae</taxon>
        <taxon>Glomerellales</taxon>
        <taxon>Glomerellaceae</taxon>
        <taxon>Colletotrichum</taxon>
        <taxon>Colletotrichum destructivum species complex</taxon>
    </lineage>
</organism>
<accession>A0AAX4IPJ3</accession>